<dbReference type="AlphaFoldDB" id="L5K701"/>
<evidence type="ECO:0000256" key="1">
    <source>
        <dbReference type="SAM" id="MobiDB-lite"/>
    </source>
</evidence>
<dbReference type="InParanoid" id="L5K701"/>
<organism evidence="2 3">
    <name type="scientific">Pteropus alecto</name>
    <name type="common">Black flying fox</name>
    <dbReference type="NCBI Taxonomy" id="9402"/>
    <lineage>
        <taxon>Eukaryota</taxon>
        <taxon>Metazoa</taxon>
        <taxon>Chordata</taxon>
        <taxon>Craniata</taxon>
        <taxon>Vertebrata</taxon>
        <taxon>Euteleostomi</taxon>
        <taxon>Mammalia</taxon>
        <taxon>Eutheria</taxon>
        <taxon>Laurasiatheria</taxon>
        <taxon>Chiroptera</taxon>
        <taxon>Yinpterochiroptera</taxon>
        <taxon>Pteropodoidea</taxon>
        <taxon>Pteropodidae</taxon>
        <taxon>Pteropodinae</taxon>
        <taxon>Pteropus</taxon>
    </lineage>
</organism>
<dbReference type="Proteomes" id="UP000010552">
    <property type="component" value="Unassembled WGS sequence"/>
</dbReference>
<accession>L5K701</accession>
<gene>
    <name evidence="2" type="ORF">PAL_GLEAN10022870</name>
</gene>
<evidence type="ECO:0000313" key="2">
    <source>
        <dbReference type="EMBL" id="ELK06556.1"/>
    </source>
</evidence>
<evidence type="ECO:0000313" key="3">
    <source>
        <dbReference type="Proteomes" id="UP000010552"/>
    </source>
</evidence>
<name>L5K701_PTEAL</name>
<dbReference type="EMBL" id="KB031030">
    <property type="protein sequence ID" value="ELK06556.1"/>
    <property type="molecule type" value="Genomic_DNA"/>
</dbReference>
<protein>
    <submittedName>
        <fullName evidence="2">Uncharacterized protein</fullName>
    </submittedName>
</protein>
<feature type="region of interest" description="Disordered" evidence="1">
    <location>
        <begin position="56"/>
        <end position="96"/>
    </location>
</feature>
<keyword evidence="3" id="KW-1185">Reference proteome</keyword>
<proteinExistence type="predicted"/>
<reference evidence="3" key="1">
    <citation type="journal article" date="2013" name="Science">
        <title>Comparative analysis of bat genomes provides insight into the evolution of flight and immunity.</title>
        <authorList>
            <person name="Zhang G."/>
            <person name="Cowled C."/>
            <person name="Shi Z."/>
            <person name="Huang Z."/>
            <person name="Bishop-Lilly K.A."/>
            <person name="Fang X."/>
            <person name="Wynne J.W."/>
            <person name="Xiong Z."/>
            <person name="Baker M.L."/>
            <person name="Zhao W."/>
            <person name="Tachedjian M."/>
            <person name="Zhu Y."/>
            <person name="Zhou P."/>
            <person name="Jiang X."/>
            <person name="Ng J."/>
            <person name="Yang L."/>
            <person name="Wu L."/>
            <person name="Xiao J."/>
            <person name="Feng Y."/>
            <person name="Chen Y."/>
            <person name="Sun X."/>
            <person name="Zhang Y."/>
            <person name="Marsh G.A."/>
            <person name="Crameri G."/>
            <person name="Broder C.C."/>
            <person name="Frey K.G."/>
            <person name="Wang L.F."/>
            <person name="Wang J."/>
        </authorList>
    </citation>
    <scope>NUCLEOTIDE SEQUENCE [LARGE SCALE GENOMIC DNA]</scope>
</reference>
<feature type="compositionally biased region" description="Low complexity" evidence="1">
    <location>
        <begin position="65"/>
        <end position="74"/>
    </location>
</feature>
<sequence length="116" mass="11895">MDSECGARTRAAEAFLGALTSDRHGRSPKGSGFSVLANLSGARGWRQGLFPRHSCRKSKAPGLPPEGLAGAPCPSAGTSAPVPRVHLDRAPGGRPLSPVCSVMGGHFRLRSAVGVP</sequence>